<evidence type="ECO:0000256" key="5">
    <source>
        <dbReference type="ARBA" id="ARBA00023295"/>
    </source>
</evidence>
<dbReference type="STRING" id="1263082.A0A068S5C1"/>
<keyword evidence="2 7" id="KW-0378">Hydrolase</keyword>
<sequence length="439" mass="49352">MTTSISRTDKRSLLCTLILVPLVVVLLVLSWFRGGIPNQQNEPSSPEDSVHPTEHVVAGYFVDWAIYDRGYGVADLAKESDKLSHVLYAFANLMDDGTIVLGDDWADKDKHFTEDETFNHQPDSWNDIGTNLYGNLKQLYLLKQRNRNLKISLSVGGWSWSTNFTTVAKDPAKRARFAESALQHVQDYGLDGLDVDWEHPKDDEEAQAYVDLLHDLREKLTNKYLISVAVSSGAEVYRKMHPKDMAQHLDFFYIMAYDLAGAWDPVIGHQAALYGELSVKSAIDDYLAAGVPAQKIIMGIPAYGRAFSKVKSAKPGSSFNGVPQGSWEEGSFDYKDLPRPGATEHIDEEAMASYSYDPKKHEFVTYDNPYIVEKKCDLVRELGLGGVMFWELSADNHGSEDRSLLYAASRAFGGNIDTTRNHLDYPQSRFDNIRNKMQS</sequence>
<evidence type="ECO:0000256" key="2">
    <source>
        <dbReference type="ARBA" id="ARBA00022801"/>
    </source>
</evidence>
<dbReference type="Proteomes" id="UP000027586">
    <property type="component" value="Unassembled WGS sequence"/>
</dbReference>
<dbReference type="InterPro" id="IPR011583">
    <property type="entry name" value="Chitinase_II/V-like_cat"/>
</dbReference>
<evidence type="ECO:0000313" key="12">
    <source>
        <dbReference type="Proteomes" id="UP000027586"/>
    </source>
</evidence>
<evidence type="ECO:0000259" key="10">
    <source>
        <dbReference type="PROSITE" id="PS51910"/>
    </source>
</evidence>
<keyword evidence="6" id="KW-0624">Polysaccharide degradation</keyword>
<proteinExistence type="inferred from homology"/>
<evidence type="ECO:0000256" key="3">
    <source>
        <dbReference type="ARBA" id="ARBA00023024"/>
    </source>
</evidence>
<feature type="transmembrane region" description="Helical" evidence="9">
    <location>
        <begin position="12"/>
        <end position="32"/>
    </location>
</feature>
<keyword evidence="9" id="KW-0812">Transmembrane</keyword>
<dbReference type="OrthoDB" id="76388at2759"/>
<comment type="caution">
    <text evidence="11">The sequence shown here is derived from an EMBL/GenBank/DDBJ whole genome shotgun (WGS) entry which is preliminary data.</text>
</comment>
<organism evidence="11 12">
    <name type="scientific">Lichtheimia corymbifera JMRC:FSU:9682</name>
    <dbReference type="NCBI Taxonomy" id="1263082"/>
    <lineage>
        <taxon>Eukaryota</taxon>
        <taxon>Fungi</taxon>
        <taxon>Fungi incertae sedis</taxon>
        <taxon>Mucoromycota</taxon>
        <taxon>Mucoromycotina</taxon>
        <taxon>Mucoromycetes</taxon>
        <taxon>Mucorales</taxon>
        <taxon>Lichtheimiaceae</taxon>
        <taxon>Lichtheimia</taxon>
    </lineage>
</organism>
<dbReference type="EMBL" id="CBTN010000046">
    <property type="protein sequence ID" value="CDH57489.1"/>
    <property type="molecule type" value="Genomic_DNA"/>
</dbReference>
<comment type="catalytic activity">
    <reaction evidence="1">
        <text>Random endo-hydrolysis of N-acetyl-beta-D-glucosaminide (1-&gt;4)-beta-linkages in chitin and chitodextrins.</text>
        <dbReference type="EC" id="3.2.1.14"/>
    </reaction>
</comment>
<evidence type="ECO:0000256" key="7">
    <source>
        <dbReference type="RuleBase" id="RU000489"/>
    </source>
</evidence>
<dbReference type="Pfam" id="PF00704">
    <property type="entry name" value="Glyco_hydro_18"/>
    <property type="match status" value="1"/>
</dbReference>
<evidence type="ECO:0000256" key="9">
    <source>
        <dbReference type="SAM" id="Phobius"/>
    </source>
</evidence>
<dbReference type="InterPro" id="IPR017853">
    <property type="entry name" value="GH"/>
</dbReference>
<comment type="similarity">
    <text evidence="8">Belongs to the glycosyl hydrolase 18 family.</text>
</comment>
<keyword evidence="9" id="KW-0472">Membrane</keyword>
<dbReference type="VEuPathDB" id="FungiDB:LCOR_08419.1"/>
<dbReference type="PANTHER" id="PTHR11177">
    <property type="entry name" value="CHITINASE"/>
    <property type="match status" value="1"/>
</dbReference>
<dbReference type="Gene3D" id="3.20.20.80">
    <property type="entry name" value="Glycosidases"/>
    <property type="match status" value="1"/>
</dbReference>
<dbReference type="SUPFAM" id="SSF51445">
    <property type="entry name" value="(Trans)glycosidases"/>
    <property type="match status" value="1"/>
</dbReference>
<dbReference type="GO" id="GO:0006032">
    <property type="term" value="P:chitin catabolic process"/>
    <property type="evidence" value="ECO:0007669"/>
    <property type="project" value="UniProtKB-KW"/>
</dbReference>
<keyword evidence="5 7" id="KW-0326">Glycosidase</keyword>
<accession>A0A068S5C1</accession>
<evidence type="ECO:0000256" key="4">
    <source>
        <dbReference type="ARBA" id="ARBA00023277"/>
    </source>
</evidence>
<evidence type="ECO:0000256" key="1">
    <source>
        <dbReference type="ARBA" id="ARBA00000822"/>
    </source>
</evidence>
<dbReference type="InterPro" id="IPR001579">
    <property type="entry name" value="Glyco_hydro_18_chit_AS"/>
</dbReference>
<dbReference type="InterPro" id="IPR050314">
    <property type="entry name" value="Glycosyl_Hydrlase_18"/>
</dbReference>
<dbReference type="SMART" id="SM00636">
    <property type="entry name" value="Glyco_18"/>
    <property type="match status" value="1"/>
</dbReference>
<dbReference type="InterPro" id="IPR001223">
    <property type="entry name" value="Glyco_hydro18_cat"/>
</dbReference>
<protein>
    <submittedName>
        <fullName evidence="11">Class v</fullName>
    </submittedName>
</protein>
<dbReference type="CDD" id="cd06548">
    <property type="entry name" value="GH18_chitinase"/>
    <property type="match status" value="1"/>
</dbReference>
<keyword evidence="9" id="KW-1133">Transmembrane helix</keyword>
<dbReference type="PROSITE" id="PS51910">
    <property type="entry name" value="GH18_2"/>
    <property type="match status" value="1"/>
</dbReference>
<dbReference type="PROSITE" id="PS01095">
    <property type="entry name" value="GH18_1"/>
    <property type="match status" value="1"/>
</dbReference>
<evidence type="ECO:0000313" key="11">
    <source>
        <dbReference type="EMBL" id="CDH57489.1"/>
    </source>
</evidence>
<dbReference type="GO" id="GO:0000272">
    <property type="term" value="P:polysaccharide catabolic process"/>
    <property type="evidence" value="ECO:0007669"/>
    <property type="project" value="UniProtKB-KW"/>
</dbReference>
<dbReference type="PANTHER" id="PTHR11177:SF317">
    <property type="entry name" value="CHITINASE 12-RELATED"/>
    <property type="match status" value="1"/>
</dbReference>
<evidence type="ECO:0000256" key="6">
    <source>
        <dbReference type="ARBA" id="ARBA00023326"/>
    </source>
</evidence>
<name>A0A068S5C1_9FUNG</name>
<keyword evidence="12" id="KW-1185">Reference proteome</keyword>
<dbReference type="GO" id="GO:0005576">
    <property type="term" value="C:extracellular region"/>
    <property type="evidence" value="ECO:0007669"/>
    <property type="project" value="TreeGrafter"/>
</dbReference>
<gene>
    <name evidence="11" type="ORF">LCOR_08419.1</name>
</gene>
<dbReference type="GO" id="GO:0008061">
    <property type="term" value="F:chitin binding"/>
    <property type="evidence" value="ECO:0007669"/>
    <property type="project" value="InterPro"/>
</dbReference>
<keyword evidence="3" id="KW-0146">Chitin degradation</keyword>
<reference evidence="11" key="1">
    <citation type="submission" date="2013-08" db="EMBL/GenBank/DDBJ databases">
        <title>Gene expansion shapes genome architecture in the human pathogen Lichtheimia corymbifera: an evolutionary genomics analysis in the ancient terrestrial Mucorales (Mucoromycotina).</title>
        <authorList>
            <person name="Schwartze V.U."/>
            <person name="Winter S."/>
            <person name="Shelest E."/>
            <person name="Marcet-Houben M."/>
            <person name="Horn F."/>
            <person name="Wehner S."/>
            <person name="Hoffmann K."/>
            <person name="Riege K."/>
            <person name="Sammeth M."/>
            <person name="Nowrousian M."/>
            <person name="Valiante V."/>
            <person name="Linde J."/>
            <person name="Jacobsen I.D."/>
            <person name="Marz M."/>
            <person name="Brakhage A.A."/>
            <person name="Gabaldon T."/>
            <person name="Bocker S."/>
            <person name="Voigt K."/>
        </authorList>
    </citation>
    <scope>NUCLEOTIDE SEQUENCE [LARGE SCALE GENOMIC DNA]</scope>
    <source>
        <strain evidence="11">FSU 9682</strain>
    </source>
</reference>
<dbReference type="AlphaFoldDB" id="A0A068S5C1"/>
<dbReference type="SUPFAM" id="SSF54556">
    <property type="entry name" value="Chitinase insertion domain"/>
    <property type="match status" value="1"/>
</dbReference>
<evidence type="ECO:0000256" key="8">
    <source>
        <dbReference type="RuleBase" id="RU004453"/>
    </source>
</evidence>
<dbReference type="Gene3D" id="3.10.50.10">
    <property type="match status" value="1"/>
</dbReference>
<dbReference type="InterPro" id="IPR029070">
    <property type="entry name" value="Chitinase_insertion_sf"/>
</dbReference>
<dbReference type="GO" id="GO:0008843">
    <property type="term" value="F:endochitinase activity"/>
    <property type="evidence" value="ECO:0007669"/>
    <property type="project" value="UniProtKB-EC"/>
</dbReference>
<keyword evidence="4" id="KW-0119">Carbohydrate metabolism</keyword>
<feature type="domain" description="GH18" evidence="10">
    <location>
        <begin position="55"/>
        <end position="415"/>
    </location>
</feature>